<dbReference type="GO" id="GO:0016829">
    <property type="term" value="F:lyase activity"/>
    <property type="evidence" value="ECO:0007669"/>
    <property type="project" value="UniProtKB-KW"/>
</dbReference>
<dbReference type="PANTHER" id="PTHR30246">
    <property type="entry name" value="2-KETO-3-DEOXY-6-PHOSPHOGLUCONATE ALDOLASE"/>
    <property type="match status" value="1"/>
</dbReference>
<keyword evidence="5" id="KW-0119">Carbohydrate metabolism</keyword>
<evidence type="ECO:0000313" key="6">
    <source>
        <dbReference type="EMBL" id="CAE0752759.1"/>
    </source>
</evidence>
<evidence type="ECO:0000256" key="2">
    <source>
        <dbReference type="ARBA" id="ARBA00006906"/>
    </source>
</evidence>
<name>A0A7S4B3J0_CHRCT</name>
<keyword evidence="4" id="KW-0456">Lyase</keyword>
<sequence>MLPTMLRSRQALRPLRLPTAMTTRGLANATYMRSRESFESVLDRLALHRACAVLRTPTAEAAPLAMKAAIDGGFKVVEFTLTTPGCLDHVANFRSSEPDVMVGCGTVMDIADAKAALDAGSEFLVAPVFQPEVVTWCALHNVVIIPGCQTPTEAYNAYKAGAPIQKIFPGVAGGHMWIKAVSAALPMLKLNPTSGVELDNAGDFLKNGAASVGLVAPLFPPAAIANKDWDLIKANAEKVIAGVKEAGPLKR</sequence>
<comment type="subunit">
    <text evidence="3">Homotrimer.</text>
</comment>
<dbReference type="InterPro" id="IPR000887">
    <property type="entry name" value="Aldlse_KDPG_KHG"/>
</dbReference>
<dbReference type="EMBL" id="HBIZ01009151">
    <property type="protein sequence ID" value="CAE0752759.1"/>
    <property type="molecule type" value="Transcribed_RNA"/>
</dbReference>
<protein>
    <recommendedName>
        <fullName evidence="7">2-dehydro-3-deoxy-phosphogluconate aldolase</fullName>
    </recommendedName>
</protein>
<dbReference type="CDD" id="cd00452">
    <property type="entry name" value="KDPG_aldolase"/>
    <property type="match status" value="1"/>
</dbReference>
<comment type="similarity">
    <text evidence="2">Belongs to the KHG/KDPG aldolase family.</text>
</comment>
<evidence type="ECO:0000256" key="4">
    <source>
        <dbReference type="ARBA" id="ARBA00023239"/>
    </source>
</evidence>
<organism evidence="6">
    <name type="scientific">Chrysotila carterae</name>
    <name type="common">Marine alga</name>
    <name type="synonym">Syracosphaera carterae</name>
    <dbReference type="NCBI Taxonomy" id="13221"/>
    <lineage>
        <taxon>Eukaryota</taxon>
        <taxon>Haptista</taxon>
        <taxon>Haptophyta</taxon>
        <taxon>Prymnesiophyceae</taxon>
        <taxon>Isochrysidales</taxon>
        <taxon>Isochrysidaceae</taxon>
        <taxon>Chrysotila</taxon>
    </lineage>
</organism>
<evidence type="ECO:0000256" key="5">
    <source>
        <dbReference type="ARBA" id="ARBA00023277"/>
    </source>
</evidence>
<evidence type="ECO:0000256" key="3">
    <source>
        <dbReference type="ARBA" id="ARBA00011233"/>
    </source>
</evidence>
<accession>A0A7S4B3J0</accession>
<dbReference type="InterPro" id="IPR013785">
    <property type="entry name" value="Aldolase_TIM"/>
</dbReference>
<reference evidence="6" key="1">
    <citation type="submission" date="2021-01" db="EMBL/GenBank/DDBJ databases">
        <authorList>
            <person name="Corre E."/>
            <person name="Pelletier E."/>
            <person name="Niang G."/>
            <person name="Scheremetjew M."/>
            <person name="Finn R."/>
            <person name="Kale V."/>
            <person name="Holt S."/>
            <person name="Cochrane G."/>
            <person name="Meng A."/>
            <person name="Brown T."/>
            <person name="Cohen L."/>
        </authorList>
    </citation>
    <scope>NUCLEOTIDE SEQUENCE</scope>
    <source>
        <strain evidence="6">CCMP645</strain>
    </source>
</reference>
<proteinExistence type="inferred from homology"/>
<comment type="pathway">
    <text evidence="1">Carbohydrate acid metabolism.</text>
</comment>
<evidence type="ECO:0008006" key="7">
    <source>
        <dbReference type="Google" id="ProtNLM"/>
    </source>
</evidence>
<dbReference type="Gene3D" id="3.20.20.70">
    <property type="entry name" value="Aldolase class I"/>
    <property type="match status" value="1"/>
</dbReference>
<dbReference type="PANTHER" id="PTHR30246:SF1">
    <property type="entry name" value="2-DEHYDRO-3-DEOXY-6-PHOSPHOGALACTONATE ALDOLASE-RELATED"/>
    <property type="match status" value="1"/>
</dbReference>
<dbReference type="SUPFAM" id="SSF51569">
    <property type="entry name" value="Aldolase"/>
    <property type="match status" value="1"/>
</dbReference>
<gene>
    <name evidence="6" type="ORF">PCAR00345_LOCUS5346</name>
</gene>
<dbReference type="Pfam" id="PF01081">
    <property type="entry name" value="Aldolase"/>
    <property type="match status" value="1"/>
</dbReference>
<evidence type="ECO:0000256" key="1">
    <source>
        <dbReference type="ARBA" id="ARBA00004761"/>
    </source>
</evidence>
<dbReference type="AlphaFoldDB" id="A0A7S4B3J0"/>